<dbReference type="EMBL" id="BMKA01000001">
    <property type="protein sequence ID" value="GGA08630.1"/>
    <property type="molecule type" value="Genomic_DNA"/>
</dbReference>
<dbReference type="RefSeq" id="WP_188670709.1">
    <property type="nucleotide sequence ID" value="NZ_BMKA01000001.1"/>
</dbReference>
<evidence type="ECO:0000259" key="3">
    <source>
        <dbReference type="Pfam" id="PF00561"/>
    </source>
</evidence>
<dbReference type="Proteomes" id="UP000628017">
    <property type="component" value="Unassembled WGS sequence"/>
</dbReference>
<comment type="caution">
    <text evidence="4">The sequence shown here is derived from an EMBL/GenBank/DDBJ whole genome shotgun (WGS) entry which is preliminary data.</text>
</comment>
<reference evidence="4" key="1">
    <citation type="journal article" date="2014" name="Int. J. Syst. Evol. Microbiol.">
        <title>Complete genome sequence of Corynebacterium casei LMG S-19264T (=DSM 44701T), isolated from a smear-ripened cheese.</title>
        <authorList>
            <consortium name="US DOE Joint Genome Institute (JGI-PGF)"/>
            <person name="Walter F."/>
            <person name="Albersmeier A."/>
            <person name="Kalinowski J."/>
            <person name="Ruckert C."/>
        </authorList>
    </citation>
    <scope>NUCLEOTIDE SEQUENCE</scope>
    <source>
        <strain evidence="4">CGMCC 1.15880</strain>
    </source>
</reference>
<dbReference type="GO" id="GO:0016787">
    <property type="term" value="F:hydrolase activity"/>
    <property type="evidence" value="ECO:0007669"/>
    <property type="project" value="UniProtKB-KW"/>
</dbReference>
<evidence type="ECO:0000313" key="4">
    <source>
        <dbReference type="EMBL" id="GGA08630.1"/>
    </source>
</evidence>
<keyword evidence="2" id="KW-0812">Transmembrane</keyword>
<accession>A0A916VMS2</accession>
<dbReference type="InterPro" id="IPR050266">
    <property type="entry name" value="AB_hydrolase_sf"/>
</dbReference>
<feature type="domain" description="AB hydrolase-1" evidence="3">
    <location>
        <begin position="25"/>
        <end position="258"/>
    </location>
</feature>
<evidence type="ECO:0000256" key="1">
    <source>
        <dbReference type="ARBA" id="ARBA00022801"/>
    </source>
</evidence>
<keyword evidence="2" id="KW-0472">Membrane</keyword>
<dbReference type="Pfam" id="PF00561">
    <property type="entry name" value="Abhydrolase_1"/>
    <property type="match status" value="1"/>
</dbReference>
<proteinExistence type="predicted"/>
<keyword evidence="2" id="KW-1133">Transmembrane helix</keyword>
<name>A0A916VMS2_9RHOB</name>
<dbReference type="PANTHER" id="PTHR43798:SF31">
    <property type="entry name" value="AB HYDROLASE SUPERFAMILY PROTEIN YCLE"/>
    <property type="match status" value="1"/>
</dbReference>
<dbReference type="GO" id="GO:0016020">
    <property type="term" value="C:membrane"/>
    <property type="evidence" value="ECO:0007669"/>
    <property type="project" value="TreeGrafter"/>
</dbReference>
<feature type="transmembrane region" description="Helical" evidence="2">
    <location>
        <begin position="113"/>
        <end position="131"/>
    </location>
</feature>
<gene>
    <name evidence="4" type="ORF">GCM10011498_05660</name>
</gene>
<dbReference type="InterPro" id="IPR000073">
    <property type="entry name" value="AB_hydrolase_1"/>
</dbReference>
<dbReference type="PRINTS" id="PR00111">
    <property type="entry name" value="ABHYDROLASE"/>
</dbReference>
<dbReference type="PANTHER" id="PTHR43798">
    <property type="entry name" value="MONOACYLGLYCEROL LIPASE"/>
    <property type="match status" value="1"/>
</dbReference>
<organism evidence="4 5">
    <name type="scientific">Neptunicoccus cionae</name>
    <dbReference type="NCBI Taxonomy" id="2035344"/>
    <lineage>
        <taxon>Bacteria</taxon>
        <taxon>Pseudomonadati</taxon>
        <taxon>Pseudomonadota</taxon>
        <taxon>Alphaproteobacteria</taxon>
        <taxon>Rhodobacterales</taxon>
        <taxon>Paracoccaceae</taxon>
        <taxon>Neptunicoccus</taxon>
    </lineage>
</organism>
<reference evidence="4" key="2">
    <citation type="submission" date="2020-09" db="EMBL/GenBank/DDBJ databases">
        <authorList>
            <person name="Sun Q."/>
            <person name="Zhou Y."/>
        </authorList>
    </citation>
    <scope>NUCLEOTIDE SEQUENCE</scope>
    <source>
        <strain evidence="4">CGMCC 1.15880</strain>
    </source>
</reference>
<dbReference type="Gene3D" id="3.40.50.1820">
    <property type="entry name" value="alpha/beta hydrolase"/>
    <property type="match status" value="1"/>
</dbReference>
<protein>
    <submittedName>
        <fullName evidence="4">Alpha/beta hydrolase</fullName>
    </submittedName>
</protein>
<evidence type="ECO:0000256" key="2">
    <source>
        <dbReference type="SAM" id="Phobius"/>
    </source>
</evidence>
<dbReference type="AlphaFoldDB" id="A0A916VMS2"/>
<evidence type="ECO:0000313" key="5">
    <source>
        <dbReference type="Proteomes" id="UP000628017"/>
    </source>
</evidence>
<dbReference type="InterPro" id="IPR029058">
    <property type="entry name" value="AB_hydrolase_fold"/>
</dbReference>
<dbReference type="SUPFAM" id="SSF53474">
    <property type="entry name" value="alpha/beta-Hydrolases"/>
    <property type="match status" value="1"/>
</dbReference>
<keyword evidence="5" id="KW-1185">Reference proteome</keyword>
<keyword evidence="1 4" id="KW-0378">Hydrolase</keyword>
<sequence length="277" mass="29967">MRTHDVSGGGGCKIHVTDQGPEDAPALLFIHGWAQHNVCWQAQAPLAEKFRVVALDLRGHGGSDTPSAVEDYTDETLWANDIYAVITELGLKSPILIGWSYGARVISSYLATYGQYAIGGIVLVGGIIAIGKHREPWMMGDGSPALNRDLYTSDQNRLIPATVKFVEQCTFRPLDRASYATLVAANMLVPAMVRRALFAGDWDCRPSWQAFTKPSLVIHGEEDDIVLPAVGEAAVEALPNCTQTFYAETGHAPFAEHPARFNDEIAAFAANALGVSQ</sequence>